<dbReference type="Gene3D" id="3.30.700.10">
    <property type="entry name" value="Glycoprotein, Type 4 Pilin"/>
    <property type="match status" value="1"/>
</dbReference>
<evidence type="ECO:0000256" key="6">
    <source>
        <dbReference type="SAM" id="Phobius"/>
    </source>
</evidence>
<dbReference type="GO" id="GO:0016020">
    <property type="term" value="C:membrane"/>
    <property type="evidence" value="ECO:0007669"/>
    <property type="project" value="UniProtKB-SubCell"/>
</dbReference>
<dbReference type="PANTHER" id="PTHR30093:SF44">
    <property type="entry name" value="TYPE II SECRETION SYSTEM CORE PROTEIN G"/>
    <property type="match status" value="1"/>
</dbReference>
<evidence type="ECO:0000313" key="7">
    <source>
        <dbReference type="EMBL" id="KKT11291.1"/>
    </source>
</evidence>
<dbReference type="Pfam" id="PF07963">
    <property type="entry name" value="N_methyl"/>
    <property type="match status" value="1"/>
</dbReference>
<gene>
    <name evidence="7" type="ORF">UV89_C0016G0001</name>
</gene>
<dbReference type="PANTHER" id="PTHR30093">
    <property type="entry name" value="GENERAL SECRETION PATHWAY PROTEIN G"/>
    <property type="match status" value="1"/>
</dbReference>
<keyword evidence="3 6" id="KW-0812">Transmembrane</keyword>
<dbReference type="NCBIfam" id="TIGR02532">
    <property type="entry name" value="IV_pilin_GFxxxE"/>
    <property type="match status" value="1"/>
</dbReference>
<reference evidence="7 8" key="1">
    <citation type="journal article" date="2015" name="Nature">
        <title>rRNA introns, odd ribosomes, and small enigmatic genomes across a large radiation of phyla.</title>
        <authorList>
            <person name="Brown C.T."/>
            <person name="Hug L.A."/>
            <person name="Thomas B.C."/>
            <person name="Sharon I."/>
            <person name="Castelle C.J."/>
            <person name="Singh A."/>
            <person name="Wilkins M.J."/>
            <person name="Williams K.H."/>
            <person name="Banfield J.F."/>
        </authorList>
    </citation>
    <scope>NUCLEOTIDE SEQUENCE [LARGE SCALE GENOMIC DNA]</scope>
</reference>
<accession>A0A0G1EMK2</accession>
<evidence type="ECO:0000256" key="4">
    <source>
        <dbReference type="ARBA" id="ARBA00022989"/>
    </source>
</evidence>
<dbReference type="Proteomes" id="UP000033910">
    <property type="component" value="Unassembled WGS sequence"/>
</dbReference>
<evidence type="ECO:0000256" key="2">
    <source>
        <dbReference type="ARBA" id="ARBA00022481"/>
    </source>
</evidence>
<comment type="subcellular location">
    <subcellularLocation>
        <location evidence="1">Membrane</location>
        <topology evidence="1">Single-pass membrane protein</topology>
    </subcellularLocation>
</comment>
<evidence type="ECO:0008006" key="9">
    <source>
        <dbReference type="Google" id="ProtNLM"/>
    </source>
</evidence>
<proteinExistence type="predicted"/>
<sequence>MNYKKNKFNLGFTLIELLIVISVIGVLSGIILNAINVQGLRQKSRDSQRVADLKRIQTALELYFADTRRYPVPSASAFVSASVNSTTTGLGALLSPTSYISQLPTDPSQGTDVFAGCADTAYGYSYRATTSSYALIARMEIDGAITSRCSAVTACTTGATPWCNCGVNTNCYAVQNPF</sequence>
<evidence type="ECO:0000313" key="8">
    <source>
        <dbReference type="Proteomes" id="UP000033910"/>
    </source>
</evidence>
<evidence type="ECO:0000256" key="5">
    <source>
        <dbReference type="ARBA" id="ARBA00023136"/>
    </source>
</evidence>
<name>A0A0G1EMK2_UNCKA</name>
<dbReference type="EMBL" id="LCGF01000016">
    <property type="protein sequence ID" value="KKT11291.1"/>
    <property type="molecule type" value="Genomic_DNA"/>
</dbReference>
<keyword evidence="5 6" id="KW-0472">Membrane</keyword>
<organism evidence="7 8">
    <name type="scientific">candidate division WWE3 bacterium GW2011_GWB2_43_22</name>
    <dbReference type="NCBI Taxonomy" id="1619118"/>
    <lineage>
        <taxon>Bacteria</taxon>
        <taxon>Katanobacteria</taxon>
    </lineage>
</organism>
<comment type="caution">
    <text evidence="7">The sequence shown here is derived from an EMBL/GenBank/DDBJ whole genome shotgun (WGS) entry which is preliminary data.</text>
</comment>
<dbReference type="InterPro" id="IPR045584">
    <property type="entry name" value="Pilin-like"/>
</dbReference>
<keyword evidence="4 6" id="KW-1133">Transmembrane helix</keyword>
<evidence type="ECO:0000256" key="1">
    <source>
        <dbReference type="ARBA" id="ARBA00004167"/>
    </source>
</evidence>
<protein>
    <recommendedName>
        <fullName evidence="9">General secretion pathway protein G</fullName>
    </recommendedName>
</protein>
<dbReference type="AlphaFoldDB" id="A0A0G1EMK2"/>
<dbReference type="InterPro" id="IPR012902">
    <property type="entry name" value="N_methyl_site"/>
</dbReference>
<evidence type="ECO:0000256" key="3">
    <source>
        <dbReference type="ARBA" id="ARBA00022692"/>
    </source>
</evidence>
<dbReference type="SUPFAM" id="SSF54523">
    <property type="entry name" value="Pili subunits"/>
    <property type="match status" value="1"/>
</dbReference>
<feature type="transmembrane region" description="Helical" evidence="6">
    <location>
        <begin position="12"/>
        <end position="35"/>
    </location>
</feature>
<keyword evidence="2" id="KW-0488">Methylation</keyword>